<name>A0A8T0HN10_CERPU</name>
<dbReference type="EMBL" id="CM026426">
    <property type="protein sequence ID" value="KAG0572165.1"/>
    <property type="molecule type" value="Genomic_DNA"/>
</dbReference>
<proteinExistence type="predicted"/>
<sequence>MNNKNVVRRSKFEETTSNEIPNPAQCKHAFLLSDPLPTPKKITATRFKSKFTTSSYASGKERPTSSFKNMATLSSASGCSIECSGGSRLRFSTCESSTEISRTHAFPIVTIPAASPFPFNAML</sequence>
<dbReference type="AlphaFoldDB" id="A0A8T0HN10"/>
<protein>
    <submittedName>
        <fullName evidence="2">Uncharacterized protein</fullName>
    </submittedName>
</protein>
<gene>
    <name evidence="2" type="ORF">KC19_VG073700</name>
</gene>
<evidence type="ECO:0000313" key="3">
    <source>
        <dbReference type="Proteomes" id="UP000822688"/>
    </source>
</evidence>
<evidence type="ECO:0000256" key="1">
    <source>
        <dbReference type="SAM" id="MobiDB-lite"/>
    </source>
</evidence>
<dbReference type="Proteomes" id="UP000822688">
    <property type="component" value="Chromosome V"/>
</dbReference>
<accession>A0A8T0HN10</accession>
<organism evidence="2 3">
    <name type="scientific">Ceratodon purpureus</name>
    <name type="common">Fire moss</name>
    <name type="synonym">Dicranum purpureum</name>
    <dbReference type="NCBI Taxonomy" id="3225"/>
    <lineage>
        <taxon>Eukaryota</taxon>
        <taxon>Viridiplantae</taxon>
        <taxon>Streptophyta</taxon>
        <taxon>Embryophyta</taxon>
        <taxon>Bryophyta</taxon>
        <taxon>Bryophytina</taxon>
        <taxon>Bryopsida</taxon>
        <taxon>Dicranidae</taxon>
        <taxon>Pseudoditrichales</taxon>
        <taxon>Ditrichaceae</taxon>
        <taxon>Ceratodon</taxon>
    </lineage>
</organism>
<comment type="caution">
    <text evidence="2">The sequence shown here is derived from an EMBL/GenBank/DDBJ whole genome shotgun (WGS) entry which is preliminary data.</text>
</comment>
<feature type="region of interest" description="Disordered" evidence="1">
    <location>
        <begin position="1"/>
        <end position="20"/>
    </location>
</feature>
<evidence type="ECO:0000313" key="2">
    <source>
        <dbReference type="EMBL" id="KAG0572165.1"/>
    </source>
</evidence>
<reference evidence="2" key="1">
    <citation type="submission" date="2020-06" db="EMBL/GenBank/DDBJ databases">
        <title>WGS assembly of Ceratodon purpureus strain R40.</title>
        <authorList>
            <person name="Carey S.B."/>
            <person name="Jenkins J."/>
            <person name="Shu S."/>
            <person name="Lovell J.T."/>
            <person name="Sreedasyam A."/>
            <person name="Maumus F."/>
            <person name="Tiley G.P."/>
            <person name="Fernandez-Pozo N."/>
            <person name="Barry K."/>
            <person name="Chen C."/>
            <person name="Wang M."/>
            <person name="Lipzen A."/>
            <person name="Daum C."/>
            <person name="Saski C.A."/>
            <person name="Payton A.C."/>
            <person name="Mcbreen J.C."/>
            <person name="Conrad R.E."/>
            <person name="Kollar L.M."/>
            <person name="Olsson S."/>
            <person name="Huttunen S."/>
            <person name="Landis J.B."/>
            <person name="Wickett N.J."/>
            <person name="Johnson M.G."/>
            <person name="Rensing S.A."/>
            <person name="Grimwood J."/>
            <person name="Schmutz J."/>
            <person name="Mcdaniel S.F."/>
        </authorList>
    </citation>
    <scope>NUCLEOTIDE SEQUENCE</scope>
    <source>
        <strain evidence="2">R40</strain>
    </source>
</reference>
<keyword evidence="3" id="KW-1185">Reference proteome</keyword>